<dbReference type="Proteomes" id="UP001596289">
    <property type="component" value="Unassembled WGS sequence"/>
</dbReference>
<dbReference type="PANTHER" id="PTHR48081">
    <property type="entry name" value="AB HYDROLASE SUPERFAMILY PROTEIN C4A8.06C"/>
    <property type="match status" value="1"/>
</dbReference>
<gene>
    <name evidence="3" type="ORF">ACFQGP_08505</name>
</gene>
<evidence type="ECO:0000313" key="4">
    <source>
        <dbReference type="Proteomes" id="UP001596289"/>
    </source>
</evidence>
<dbReference type="EMBL" id="JBHSSL010000050">
    <property type="protein sequence ID" value="MFC6170613.1"/>
    <property type="molecule type" value="Genomic_DNA"/>
</dbReference>
<protein>
    <submittedName>
        <fullName evidence="3">Alpha/beta hydrolase</fullName>
    </submittedName>
</protein>
<comment type="caution">
    <text evidence="3">The sequence shown here is derived from an EMBL/GenBank/DDBJ whole genome shotgun (WGS) entry which is preliminary data.</text>
</comment>
<organism evidence="3 4">
    <name type="scientific">Loigolactobacillus jiayinensis</name>
    <dbReference type="NCBI Taxonomy" id="2486016"/>
    <lineage>
        <taxon>Bacteria</taxon>
        <taxon>Bacillati</taxon>
        <taxon>Bacillota</taxon>
        <taxon>Bacilli</taxon>
        <taxon>Lactobacillales</taxon>
        <taxon>Lactobacillaceae</taxon>
        <taxon>Loigolactobacillus</taxon>
    </lineage>
</organism>
<dbReference type="InterPro" id="IPR050300">
    <property type="entry name" value="GDXG_lipolytic_enzyme"/>
</dbReference>
<reference evidence="4" key="1">
    <citation type="journal article" date="2019" name="Int. J. Syst. Evol. Microbiol.">
        <title>The Global Catalogue of Microorganisms (GCM) 10K type strain sequencing project: providing services to taxonomists for standard genome sequencing and annotation.</title>
        <authorList>
            <consortium name="The Broad Institute Genomics Platform"/>
            <consortium name="The Broad Institute Genome Sequencing Center for Infectious Disease"/>
            <person name="Wu L."/>
            <person name="Ma J."/>
        </authorList>
    </citation>
    <scope>NUCLEOTIDE SEQUENCE [LARGE SCALE GENOMIC DNA]</scope>
    <source>
        <strain evidence="4">CCM 8904</strain>
    </source>
</reference>
<dbReference type="InterPro" id="IPR013094">
    <property type="entry name" value="AB_hydrolase_3"/>
</dbReference>
<keyword evidence="1 3" id="KW-0378">Hydrolase</keyword>
<proteinExistence type="predicted"/>
<dbReference type="RefSeq" id="WP_125551460.1">
    <property type="nucleotide sequence ID" value="NZ_JBHSSL010000050.1"/>
</dbReference>
<dbReference type="InterPro" id="IPR029058">
    <property type="entry name" value="AB_hydrolase_fold"/>
</dbReference>
<accession>A0ABW1RFT3</accession>
<name>A0ABW1RFT3_9LACO</name>
<feature type="domain" description="Alpha/beta hydrolase fold-3" evidence="2">
    <location>
        <begin position="32"/>
        <end position="234"/>
    </location>
</feature>
<evidence type="ECO:0000256" key="1">
    <source>
        <dbReference type="ARBA" id="ARBA00022801"/>
    </source>
</evidence>
<evidence type="ECO:0000313" key="3">
    <source>
        <dbReference type="EMBL" id="MFC6170613.1"/>
    </source>
</evidence>
<dbReference type="Gene3D" id="3.40.50.1820">
    <property type="entry name" value="alpha/beta hydrolase"/>
    <property type="match status" value="1"/>
</dbReference>
<dbReference type="SUPFAM" id="SSF53474">
    <property type="entry name" value="alpha/beta-Hydrolases"/>
    <property type="match status" value="1"/>
</dbReference>
<sequence length="255" mass="27474">MTLTSKYDVQYGPNLTLDWYQLANQPAKGIIIDIHGGGWFQGDKAKEADLAQWLAQQGYLVVVPNYRLAPAAHFPAPIADMERLYQWVQTQLPALPVAALGGSAGGNLAVELSIKHGLPAISLSGILDIDHWLATHQAVVATAAHAASADTASTAIDQAGADDSFYKWFISNYLTPDQARAATPYHRVNAQSGPLLLINSLSEFVPTSGVLQLSQQLIQFGLPVETIFLAGTRHAKGYLPDVQANILAFLTRYLG</sequence>
<dbReference type="GO" id="GO:0016787">
    <property type="term" value="F:hydrolase activity"/>
    <property type="evidence" value="ECO:0007669"/>
    <property type="project" value="UniProtKB-KW"/>
</dbReference>
<keyword evidence="4" id="KW-1185">Reference proteome</keyword>
<dbReference type="Pfam" id="PF07859">
    <property type="entry name" value="Abhydrolase_3"/>
    <property type="match status" value="1"/>
</dbReference>
<evidence type="ECO:0000259" key="2">
    <source>
        <dbReference type="Pfam" id="PF07859"/>
    </source>
</evidence>